<keyword evidence="6" id="KW-0902">Two-component regulatory system</keyword>
<organism evidence="12 13">
    <name type="scientific">Pseudoalteromonas piscicida</name>
    <dbReference type="NCBI Taxonomy" id="43662"/>
    <lineage>
        <taxon>Bacteria</taxon>
        <taxon>Pseudomonadati</taxon>
        <taxon>Pseudomonadota</taxon>
        <taxon>Gammaproteobacteria</taxon>
        <taxon>Alteromonadales</taxon>
        <taxon>Pseudoalteromonadaceae</taxon>
        <taxon>Pseudoalteromonas</taxon>
    </lineage>
</organism>
<keyword evidence="13" id="KW-1185">Reference proteome</keyword>
<evidence type="ECO:0000313" key="13">
    <source>
        <dbReference type="Proteomes" id="UP000228621"/>
    </source>
</evidence>
<sequence length="720" mass="81812">MLYVKAILLSFLLLLSPLSQASERLYEVFTKEIKQKETQGSALQKADQVLESGLTPTEVADVHHQVVVTLKNQFKLAEAHQWIERFQQVLTQHQLPEYEAKYSLTYGDLMLKEGKFGDAIRHLELAVTQLSQLKMYRLLSHAYRFQGFAFKQNGDYKDAVKSYELSIDTAKKYEFPDLQVSAITQLADVYSDLSLPDKALELLQQSIAILKNQKQENTTLLAQVYYNLGGAHQVIGDHEKSLDAYKTAYRYDLKTGSIVYSAYTLIRIGREHMKLAQYSAAETAFQQAFDIFQEHQQTRNQGWALSNLAELKLTEGAKVKAQEYVEQALKLIDPVQSKVLYQETMTTYAQILLPKRVDFFIEKMEQIIAQEEVYLGLKETALRVLKEAYSAKGDFKSALKYHQQYAESKVAQLEKEASQKALAYQMDTEYQKNQYELQSLKTQREVELAEQQVQRIVAAAGVGVLVILLSTFLLLARNKRRALELEKQLLNKTLDLKQQLLADISHELRTPLTVLKLHIESLEHNLVENPKQSYKVLNRRLDTLNTLIKDIYELAQADTGSLTLALEQLNAKQAFIGLVEDIDDFVTDEGLDFDANIEIPDTLEISVDITRLAQVFNNVARNSVNYTDRPGSVSVDIRYQNEQIHCVIEDSSPGVSDEALDRLFERLYRCDKSRSRDLGGSGLGLSICQKLIELHKGSITVSHSHLGGLRVSVIIPCRSN</sequence>
<evidence type="ECO:0000256" key="7">
    <source>
        <dbReference type="PROSITE-ProRule" id="PRU00339"/>
    </source>
</evidence>
<dbReference type="OrthoDB" id="6284090at2"/>
<evidence type="ECO:0000256" key="2">
    <source>
        <dbReference type="ARBA" id="ARBA00012438"/>
    </source>
</evidence>
<feature type="signal peptide" evidence="10">
    <location>
        <begin position="1"/>
        <end position="21"/>
    </location>
</feature>
<feature type="transmembrane region" description="Helical" evidence="9">
    <location>
        <begin position="456"/>
        <end position="476"/>
    </location>
</feature>
<dbReference type="PROSITE" id="PS50005">
    <property type="entry name" value="TPR"/>
    <property type="match status" value="2"/>
</dbReference>
<evidence type="ECO:0000256" key="9">
    <source>
        <dbReference type="SAM" id="Phobius"/>
    </source>
</evidence>
<evidence type="ECO:0000256" key="8">
    <source>
        <dbReference type="SAM" id="Coils"/>
    </source>
</evidence>
<dbReference type="SMART" id="SM00387">
    <property type="entry name" value="HATPase_c"/>
    <property type="match status" value="1"/>
</dbReference>
<dbReference type="InterPro" id="IPR003594">
    <property type="entry name" value="HATPase_dom"/>
</dbReference>
<proteinExistence type="predicted"/>
<dbReference type="InterPro" id="IPR050736">
    <property type="entry name" value="Sensor_HK_Regulatory"/>
</dbReference>
<dbReference type="EC" id="2.7.13.3" evidence="2"/>
<keyword evidence="7" id="KW-0802">TPR repeat</keyword>
<feature type="coiled-coil region" evidence="8">
    <location>
        <begin position="432"/>
        <end position="493"/>
    </location>
</feature>
<keyword evidence="9" id="KW-0812">Transmembrane</keyword>
<dbReference type="SUPFAM" id="SSF55874">
    <property type="entry name" value="ATPase domain of HSP90 chaperone/DNA topoisomerase II/histidine kinase"/>
    <property type="match status" value="1"/>
</dbReference>
<dbReference type="Gene3D" id="1.10.287.130">
    <property type="match status" value="1"/>
</dbReference>
<feature type="domain" description="Histidine kinase" evidence="11">
    <location>
        <begin position="503"/>
        <end position="719"/>
    </location>
</feature>
<dbReference type="AlphaFoldDB" id="A0A2A5JLA5"/>
<reference evidence="13" key="1">
    <citation type="journal article" date="2019" name="Genome Announc.">
        <title>Draft Genome Sequence of Pseudoalteromonas piscicida Strain 36Y ROTHPW, an Hypersaline Seawater Isolate from the South Coast of Sonora, Mexico.</title>
        <authorList>
            <person name="Sanchez-Diaz R."/>
            <person name="Molina-Garza Z.J."/>
            <person name="Cruz-Suarez L.E."/>
            <person name="Selvin J."/>
            <person name="Kiran G.S."/>
            <person name="Ibarra-Gamez J.C."/>
            <person name="Gomez-Gil B."/>
            <person name="Galaviz-Silva L."/>
        </authorList>
    </citation>
    <scope>NUCLEOTIDE SEQUENCE [LARGE SCALE GENOMIC DNA]</scope>
    <source>
        <strain evidence="13">36Y_RITHPW</strain>
    </source>
</reference>
<dbReference type="Pfam" id="PF00512">
    <property type="entry name" value="HisKA"/>
    <property type="match status" value="1"/>
</dbReference>
<evidence type="ECO:0000259" key="11">
    <source>
        <dbReference type="PROSITE" id="PS50109"/>
    </source>
</evidence>
<keyword evidence="4" id="KW-0808">Transferase</keyword>
<dbReference type="InterPro" id="IPR036097">
    <property type="entry name" value="HisK_dim/P_sf"/>
</dbReference>
<dbReference type="InterPro" id="IPR019734">
    <property type="entry name" value="TPR_rpt"/>
</dbReference>
<feature type="repeat" description="TPR" evidence="7">
    <location>
        <begin position="262"/>
        <end position="295"/>
    </location>
</feature>
<dbReference type="RefSeq" id="WP_099643555.1">
    <property type="nucleotide sequence ID" value="NZ_NKHF01000092.1"/>
</dbReference>
<dbReference type="PRINTS" id="PR00344">
    <property type="entry name" value="BCTRLSENSOR"/>
</dbReference>
<dbReference type="InterPro" id="IPR036890">
    <property type="entry name" value="HATPase_C_sf"/>
</dbReference>
<evidence type="ECO:0000256" key="3">
    <source>
        <dbReference type="ARBA" id="ARBA00022553"/>
    </source>
</evidence>
<evidence type="ECO:0000256" key="5">
    <source>
        <dbReference type="ARBA" id="ARBA00022777"/>
    </source>
</evidence>
<dbReference type="InterPro" id="IPR005467">
    <property type="entry name" value="His_kinase_dom"/>
</dbReference>
<keyword evidence="10" id="KW-0732">Signal</keyword>
<dbReference type="CDD" id="cd00082">
    <property type="entry name" value="HisKA"/>
    <property type="match status" value="1"/>
</dbReference>
<dbReference type="PROSITE" id="PS50109">
    <property type="entry name" value="HIS_KIN"/>
    <property type="match status" value="1"/>
</dbReference>
<keyword evidence="3" id="KW-0597">Phosphoprotein</keyword>
<comment type="catalytic activity">
    <reaction evidence="1">
        <text>ATP + protein L-histidine = ADP + protein N-phospho-L-histidine.</text>
        <dbReference type="EC" id="2.7.13.3"/>
    </reaction>
</comment>
<keyword evidence="9" id="KW-1133">Transmembrane helix</keyword>
<dbReference type="InterPro" id="IPR011990">
    <property type="entry name" value="TPR-like_helical_dom_sf"/>
</dbReference>
<feature type="chain" id="PRO_5012630707" description="histidine kinase" evidence="10">
    <location>
        <begin position="22"/>
        <end position="720"/>
    </location>
</feature>
<dbReference type="SUPFAM" id="SSF47384">
    <property type="entry name" value="Homodimeric domain of signal transducing histidine kinase"/>
    <property type="match status" value="1"/>
</dbReference>
<evidence type="ECO:0000256" key="4">
    <source>
        <dbReference type="ARBA" id="ARBA00022679"/>
    </source>
</evidence>
<dbReference type="Gene3D" id="1.25.40.10">
    <property type="entry name" value="Tetratricopeptide repeat domain"/>
    <property type="match status" value="2"/>
</dbReference>
<dbReference type="InterPro" id="IPR004358">
    <property type="entry name" value="Sig_transdc_His_kin-like_C"/>
</dbReference>
<evidence type="ECO:0000313" key="12">
    <source>
        <dbReference type="EMBL" id="PCK30206.1"/>
    </source>
</evidence>
<comment type="caution">
    <text evidence="12">The sequence shown here is derived from an EMBL/GenBank/DDBJ whole genome shotgun (WGS) entry which is preliminary data.</text>
</comment>
<dbReference type="SMART" id="SM00028">
    <property type="entry name" value="TPR"/>
    <property type="match status" value="5"/>
</dbReference>
<dbReference type="Pfam" id="PF13424">
    <property type="entry name" value="TPR_12"/>
    <property type="match status" value="1"/>
</dbReference>
<dbReference type="Pfam" id="PF02518">
    <property type="entry name" value="HATPase_c"/>
    <property type="match status" value="1"/>
</dbReference>
<protein>
    <recommendedName>
        <fullName evidence="2">histidine kinase</fullName>
        <ecNumber evidence="2">2.7.13.3</ecNumber>
    </recommendedName>
</protein>
<keyword evidence="9" id="KW-0472">Membrane</keyword>
<keyword evidence="8" id="KW-0175">Coiled coil</keyword>
<keyword evidence="5 12" id="KW-0418">Kinase</keyword>
<evidence type="ECO:0000256" key="6">
    <source>
        <dbReference type="ARBA" id="ARBA00023012"/>
    </source>
</evidence>
<dbReference type="InterPro" id="IPR003661">
    <property type="entry name" value="HisK_dim/P_dom"/>
</dbReference>
<accession>A0A2A5JLA5</accession>
<dbReference type="GO" id="GO:0000155">
    <property type="term" value="F:phosphorelay sensor kinase activity"/>
    <property type="evidence" value="ECO:0007669"/>
    <property type="project" value="InterPro"/>
</dbReference>
<evidence type="ECO:0000256" key="10">
    <source>
        <dbReference type="SAM" id="SignalP"/>
    </source>
</evidence>
<dbReference type="SUPFAM" id="SSF48452">
    <property type="entry name" value="TPR-like"/>
    <property type="match status" value="2"/>
</dbReference>
<evidence type="ECO:0000256" key="1">
    <source>
        <dbReference type="ARBA" id="ARBA00000085"/>
    </source>
</evidence>
<feature type="repeat" description="TPR" evidence="7">
    <location>
        <begin position="222"/>
        <end position="255"/>
    </location>
</feature>
<dbReference type="Proteomes" id="UP000228621">
    <property type="component" value="Unassembled WGS sequence"/>
</dbReference>
<dbReference type="EMBL" id="NKHF01000092">
    <property type="protein sequence ID" value="PCK30206.1"/>
    <property type="molecule type" value="Genomic_DNA"/>
</dbReference>
<dbReference type="SMART" id="SM00388">
    <property type="entry name" value="HisKA"/>
    <property type="match status" value="1"/>
</dbReference>
<dbReference type="Gene3D" id="3.30.565.10">
    <property type="entry name" value="Histidine kinase-like ATPase, C-terminal domain"/>
    <property type="match status" value="1"/>
</dbReference>
<name>A0A2A5JLA5_PSEO7</name>
<gene>
    <name evidence="12" type="ORF">CEX98_18810</name>
</gene>
<dbReference type="PANTHER" id="PTHR43711">
    <property type="entry name" value="TWO-COMPONENT HISTIDINE KINASE"/>
    <property type="match status" value="1"/>
</dbReference>
<dbReference type="PANTHER" id="PTHR43711:SF1">
    <property type="entry name" value="HISTIDINE KINASE 1"/>
    <property type="match status" value="1"/>
</dbReference>